<keyword evidence="4" id="KW-0372">Hormone</keyword>
<evidence type="ECO:0000313" key="8">
    <source>
        <dbReference type="Proteomes" id="UP000823775"/>
    </source>
</evidence>
<dbReference type="EMBL" id="JACEIK010001283">
    <property type="protein sequence ID" value="MCD7467933.1"/>
    <property type="molecule type" value="Genomic_DNA"/>
</dbReference>
<accession>A0ABS8T9V2</accession>
<gene>
    <name evidence="7" type="ORF">HAX54_005636</name>
</gene>
<evidence type="ECO:0000256" key="2">
    <source>
        <dbReference type="ARBA" id="ARBA00009178"/>
    </source>
</evidence>
<dbReference type="PANTHER" id="PTHR33136:SF89">
    <property type="entry name" value="PROTEIN RALF-LIKE 19"/>
    <property type="match status" value="1"/>
</dbReference>
<comment type="caution">
    <text evidence="7">The sequence shown here is derived from an EMBL/GenBank/DDBJ whole genome shotgun (WGS) entry which is preliminary data.</text>
</comment>
<evidence type="ECO:0000256" key="4">
    <source>
        <dbReference type="ARBA" id="ARBA00022702"/>
    </source>
</evidence>
<keyword evidence="5" id="KW-0732">Signal</keyword>
<evidence type="ECO:0000256" key="6">
    <source>
        <dbReference type="ARBA" id="ARBA00023157"/>
    </source>
</evidence>
<evidence type="ECO:0000256" key="5">
    <source>
        <dbReference type="ARBA" id="ARBA00022729"/>
    </source>
</evidence>
<dbReference type="InterPro" id="IPR008801">
    <property type="entry name" value="RALF"/>
</dbReference>
<keyword evidence="8" id="KW-1185">Reference proteome</keyword>
<keyword evidence="6" id="KW-1015">Disulfide bond</keyword>
<protein>
    <submittedName>
        <fullName evidence="7">Uncharacterized protein</fullName>
    </submittedName>
</protein>
<organism evidence="7 8">
    <name type="scientific">Datura stramonium</name>
    <name type="common">Jimsonweed</name>
    <name type="synonym">Common thornapple</name>
    <dbReference type="NCBI Taxonomy" id="4076"/>
    <lineage>
        <taxon>Eukaryota</taxon>
        <taxon>Viridiplantae</taxon>
        <taxon>Streptophyta</taxon>
        <taxon>Embryophyta</taxon>
        <taxon>Tracheophyta</taxon>
        <taxon>Spermatophyta</taxon>
        <taxon>Magnoliopsida</taxon>
        <taxon>eudicotyledons</taxon>
        <taxon>Gunneridae</taxon>
        <taxon>Pentapetalae</taxon>
        <taxon>asterids</taxon>
        <taxon>lamiids</taxon>
        <taxon>Solanales</taxon>
        <taxon>Solanaceae</taxon>
        <taxon>Solanoideae</taxon>
        <taxon>Datureae</taxon>
        <taxon>Datura</taxon>
    </lineage>
</organism>
<sequence>MGMLKFGMVFLISQSAKQMAARPIFVVMLLATLAFAMVAESSLSSRFDDPAVAVLVRTDGRSDGLTATSVGDTLFEEEEMMMPSESARRFLNRRDHISYRAMAKNAIPCDRRGASYYQCTHMEHIRPYRRGCSRITNCQRRN</sequence>
<dbReference type="Proteomes" id="UP000823775">
    <property type="component" value="Unassembled WGS sequence"/>
</dbReference>
<dbReference type="PANTHER" id="PTHR33136">
    <property type="entry name" value="RAPID ALKALINIZATION FACTOR-LIKE"/>
    <property type="match status" value="1"/>
</dbReference>
<evidence type="ECO:0000313" key="7">
    <source>
        <dbReference type="EMBL" id="MCD7467933.1"/>
    </source>
</evidence>
<evidence type="ECO:0000256" key="1">
    <source>
        <dbReference type="ARBA" id="ARBA00004613"/>
    </source>
</evidence>
<proteinExistence type="inferred from homology"/>
<keyword evidence="3" id="KW-0964">Secreted</keyword>
<dbReference type="Pfam" id="PF05498">
    <property type="entry name" value="RALF"/>
    <property type="match status" value="1"/>
</dbReference>
<name>A0ABS8T9V2_DATST</name>
<comment type="similarity">
    <text evidence="2">Belongs to the plant rapid alkalinization factor (RALF) family.</text>
</comment>
<evidence type="ECO:0000256" key="3">
    <source>
        <dbReference type="ARBA" id="ARBA00022525"/>
    </source>
</evidence>
<comment type="subcellular location">
    <subcellularLocation>
        <location evidence="1">Secreted</location>
    </subcellularLocation>
</comment>
<reference evidence="7 8" key="1">
    <citation type="journal article" date="2021" name="BMC Genomics">
        <title>Datura genome reveals duplications of psychoactive alkaloid biosynthetic genes and high mutation rate following tissue culture.</title>
        <authorList>
            <person name="Rajewski A."/>
            <person name="Carter-House D."/>
            <person name="Stajich J."/>
            <person name="Litt A."/>
        </authorList>
    </citation>
    <scope>NUCLEOTIDE SEQUENCE [LARGE SCALE GENOMIC DNA]</scope>
    <source>
        <strain evidence="7">AR-01</strain>
    </source>
</reference>